<gene>
    <name evidence="5" type="ORF">DVH24_022101</name>
</gene>
<evidence type="ECO:0008006" key="7">
    <source>
        <dbReference type="Google" id="ProtNLM"/>
    </source>
</evidence>
<dbReference type="GO" id="GO:0008934">
    <property type="term" value="F:inositol monophosphate 1-phosphatase activity"/>
    <property type="evidence" value="ECO:0007669"/>
    <property type="project" value="TreeGrafter"/>
</dbReference>
<dbReference type="PANTHER" id="PTHR20854:SF17">
    <property type="entry name" value="PHOSPHATASE IMPL1, CHLOROPLASTIC"/>
    <property type="match status" value="1"/>
</dbReference>
<comment type="caution">
    <text evidence="5">The sequence shown here is derived from an EMBL/GenBank/DDBJ whole genome shotgun (WGS) entry which is preliminary data.</text>
</comment>
<dbReference type="Gene3D" id="3.40.190.80">
    <property type="match status" value="1"/>
</dbReference>
<dbReference type="EMBL" id="RDQH01000336">
    <property type="protein sequence ID" value="RXH86828.1"/>
    <property type="molecule type" value="Genomic_DNA"/>
</dbReference>
<protein>
    <recommendedName>
        <fullName evidence="7">Inositol monophosphatase</fullName>
    </recommendedName>
</protein>
<dbReference type="Proteomes" id="UP000290289">
    <property type="component" value="Chromosome 10"/>
</dbReference>
<keyword evidence="6" id="KW-1185">Reference proteome</keyword>
<dbReference type="SUPFAM" id="SSF56655">
    <property type="entry name" value="Carbohydrate phosphatase"/>
    <property type="match status" value="1"/>
</dbReference>
<proteinExistence type="inferred from homology"/>
<evidence type="ECO:0000313" key="6">
    <source>
        <dbReference type="Proteomes" id="UP000290289"/>
    </source>
</evidence>
<dbReference type="InterPro" id="IPR020550">
    <property type="entry name" value="Inositol_monophosphatase_CS"/>
</dbReference>
<dbReference type="PROSITE" id="PS00630">
    <property type="entry name" value="IMP_2"/>
    <property type="match status" value="1"/>
</dbReference>
<dbReference type="GO" id="GO:0007165">
    <property type="term" value="P:signal transduction"/>
    <property type="evidence" value="ECO:0007669"/>
    <property type="project" value="TreeGrafter"/>
</dbReference>
<comment type="similarity">
    <text evidence="1">Belongs to the inositol monophosphatase superfamily.</text>
</comment>
<sequence>IHDRIYVVPRLRCNFVQDQGGRNLHPQLSRCKTWGVRRLGAVAVDMCQVALGIVEAYSWEYRLKPWDMAAGVLIIEEAGGNKVTCMDGGKFPVFDRSVLVSNGVLHGKLLERIAPATEKLKSKGIDFSLW</sequence>
<accession>A0A498ITT8</accession>
<evidence type="ECO:0000256" key="4">
    <source>
        <dbReference type="PIRSR" id="PIRSR600760-2"/>
    </source>
</evidence>
<evidence type="ECO:0000256" key="2">
    <source>
        <dbReference type="ARBA" id="ARBA00022723"/>
    </source>
</evidence>
<dbReference type="STRING" id="3750.A0A498ITT8"/>
<dbReference type="GO" id="GO:0046854">
    <property type="term" value="P:phosphatidylinositol phosphate biosynthetic process"/>
    <property type="evidence" value="ECO:0007669"/>
    <property type="project" value="InterPro"/>
</dbReference>
<reference evidence="5 6" key="1">
    <citation type="submission" date="2018-10" db="EMBL/GenBank/DDBJ databases">
        <title>A high-quality apple genome assembly.</title>
        <authorList>
            <person name="Hu J."/>
        </authorList>
    </citation>
    <scope>NUCLEOTIDE SEQUENCE [LARGE SCALE GENOMIC DNA]</scope>
    <source>
        <strain evidence="6">cv. HFTH1</strain>
        <tissue evidence="5">Young leaf</tissue>
    </source>
</reference>
<feature type="binding site" evidence="4">
    <location>
        <position position="67"/>
    </location>
    <ligand>
        <name>Mg(2+)</name>
        <dbReference type="ChEBI" id="CHEBI:18420"/>
        <label>1</label>
        <note>catalytic</note>
    </ligand>
</feature>
<name>A0A498ITT8_MALDO</name>
<feature type="non-terminal residue" evidence="5">
    <location>
        <position position="1"/>
    </location>
</feature>
<dbReference type="PRINTS" id="PR00377">
    <property type="entry name" value="IMPHPHTASES"/>
</dbReference>
<dbReference type="Pfam" id="PF00459">
    <property type="entry name" value="Inositol_P"/>
    <property type="match status" value="1"/>
</dbReference>
<keyword evidence="3 4" id="KW-0460">Magnesium</keyword>
<keyword evidence="2 4" id="KW-0479">Metal-binding</keyword>
<dbReference type="InterPro" id="IPR000760">
    <property type="entry name" value="Inositol_monophosphatase-like"/>
</dbReference>
<evidence type="ECO:0000256" key="3">
    <source>
        <dbReference type="ARBA" id="ARBA00022842"/>
    </source>
</evidence>
<dbReference type="GO" id="GO:0046872">
    <property type="term" value="F:metal ion binding"/>
    <property type="evidence" value="ECO:0007669"/>
    <property type="project" value="UniProtKB-KW"/>
</dbReference>
<evidence type="ECO:0000313" key="5">
    <source>
        <dbReference type="EMBL" id="RXH86828.1"/>
    </source>
</evidence>
<comment type="cofactor">
    <cofactor evidence="4">
        <name>Mg(2+)</name>
        <dbReference type="ChEBI" id="CHEBI:18420"/>
    </cofactor>
</comment>
<dbReference type="GO" id="GO:0006020">
    <property type="term" value="P:inositol metabolic process"/>
    <property type="evidence" value="ECO:0007669"/>
    <property type="project" value="TreeGrafter"/>
</dbReference>
<organism evidence="5 6">
    <name type="scientific">Malus domestica</name>
    <name type="common">Apple</name>
    <name type="synonym">Pyrus malus</name>
    <dbReference type="NCBI Taxonomy" id="3750"/>
    <lineage>
        <taxon>Eukaryota</taxon>
        <taxon>Viridiplantae</taxon>
        <taxon>Streptophyta</taxon>
        <taxon>Embryophyta</taxon>
        <taxon>Tracheophyta</taxon>
        <taxon>Spermatophyta</taxon>
        <taxon>Magnoliopsida</taxon>
        <taxon>eudicotyledons</taxon>
        <taxon>Gunneridae</taxon>
        <taxon>Pentapetalae</taxon>
        <taxon>rosids</taxon>
        <taxon>fabids</taxon>
        <taxon>Rosales</taxon>
        <taxon>Rosaceae</taxon>
        <taxon>Amygdaloideae</taxon>
        <taxon>Maleae</taxon>
        <taxon>Malus</taxon>
    </lineage>
</organism>
<evidence type="ECO:0000256" key="1">
    <source>
        <dbReference type="ARBA" id="ARBA00009759"/>
    </source>
</evidence>
<dbReference type="PANTHER" id="PTHR20854">
    <property type="entry name" value="INOSITOL MONOPHOSPHATASE"/>
    <property type="match status" value="1"/>
</dbReference>
<dbReference type="AlphaFoldDB" id="A0A498ITT8"/>